<dbReference type="InterPro" id="IPR002878">
    <property type="entry name" value="ChsH2_C"/>
</dbReference>
<name>A0A5Q4ZF82_9BURK</name>
<sequence length="158" mass="17284">MSKSPATPEPRTFPGEWHVRYNYPVGDVGAHFFDALKEKRIVATRCSASDMTYLPPRAYCERSFEKCDGYVDAGMEGTIEAATIVSAAFDNLPTPPYAIAYVRLDGVSTAMVNFVRGMDLSDVPAAAAKLQPGTRVRVEFIDAPQGRITDFHYVLAAA</sequence>
<protein>
    <recommendedName>
        <fullName evidence="1">ChsH2 C-terminal OB-fold domain-containing protein</fullName>
    </recommendedName>
</protein>
<reference evidence="2 3" key="1">
    <citation type="submission" date="2019-08" db="EMBL/GenBank/DDBJ databases">
        <authorList>
            <person name="Herpell B J."/>
        </authorList>
    </citation>
    <scope>NUCLEOTIDE SEQUENCE [LARGE SCALE GENOMIC DNA]</scope>
    <source>
        <strain evidence="3">Msb3</strain>
    </source>
</reference>
<organism evidence="2 3">
    <name type="scientific">Paraburkholderia dioscoreae</name>
    <dbReference type="NCBI Taxonomy" id="2604047"/>
    <lineage>
        <taxon>Bacteria</taxon>
        <taxon>Pseudomonadati</taxon>
        <taxon>Pseudomonadota</taxon>
        <taxon>Betaproteobacteria</taxon>
        <taxon>Burkholderiales</taxon>
        <taxon>Burkholderiaceae</taxon>
        <taxon>Paraburkholderia</taxon>
    </lineage>
</organism>
<keyword evidence="3" id="KW-1185">Reference proteome</keyword>
<gene>
    <name evidence="2" type="ORF">PDMSB3_1752</name>
</gene>
<dbReference type="Pfam" id="PF01796">
    <property type="entry name" value="OB_ChsH2_C"/>
    <property type="match status" value="1"/>
</dbReference>
<proteinExistence type="predicted"/>
<dbReference type="EMBL" id="LR699553">
    <property type="protein sequence ID" value="VVD28208.1"/>
    <property type="molecule type" value="Genomic_DNA"/>
</dbReference>
<evidence type="ECO:0000313" key="2">
    <source>
        <dbReference type="EMBL" id="VVD28208.1"/>
    </source>
</evidence>
<evidence type="ECO:0000259" key="1">
    <source>
        <dbReference type="Pfam" id="PF01796"/>
    </source>
</evidence>
<dbReference type="AlphaFoldDB" id="A0A5Q4ZF82"/>
<dbReference type="Gene3D" id="6.10.30.10">
    <property type="match status" value="1"/>
</dbReference>
<dbReference type="KEGG" id="pdio:PDMSB3_1752"/>
<accession>A0A5Q4ZF82</accession>
<dbReference type="InterPro" id="IPR052513">
    <property type="entry name" value="Thioester_dehydratase-like"/>
</dbReference>
<evidence type="ECO:0000313" key="3">
    <source>
        <dbReference type="Proteomes" id="UP000325811"/>
    </source>
</evidence>
<dbReference type="SUPFAM" id="SSF50249">
    <property type="entry name" value="Nucleic acid-binding proteins"/>
    <property type="match status" value="1"/>
</dbReference>
<dbReference type="SMR" id="A0A5Q4ZF82"/>
<dbReference type="InterPro" id="IPR012340">
    <property type="entry name" value="NA-bd_OB-fold"/>
</dbReference>
<dbReference type="Proteomes" id="UP000325811">
    <property type="component" value="Chromosome I"/>
</dbReference>
<dbReference type="PANTHER" id="PTHR34075:SF4">
    <property type="entry name" value="DUF35 DOMAIN-CONTAINING PROTEIN"/>
    <property type="match status" value="1"/>
</dbReference>
<feature type="domain" description="ChsH2 C-terminal OB-fold" evidence="1">
    <location>
        <begin position="70"/>
        <end position="140"/>
    </location>
</feature>
<dbReference type="RefSeq" id="WP_007182235.1">
    <property type="nucleotide sequence ID" value="NZ_LR699553.1"/>
</dbReference>
<dbReference type="PANTHER" id="PTHR34075">
    <property type="entry name" value="BLR3430 PROTEIN"/>
    <property type="match status" value="1"/>
</dbReference>